<protein>
    <recommendedName>
        <fullName evidence="5">Nuclear transport factor 2 family protein</fullName>
    </recommendedName>
</protein>
<feature type="signal peptide" evidence="2">
    <location>
        <begin position="1"/>
        <end position="25"/>
    </location>
</feature>
<dbReference type="RefSeq" id="WP_135983609.1">
    <property type="nucleotide sequence ID" value="NZ_JAASQM010000002.1"/>
</dbReference>
<evidence type="ECO:0008006" key="5">
    <source>
        <dbReference type="Google" id="ProtNLM"/>
    </source>
</evidence>
<dbReference type="EMBL" id="SRXU01000002">
    <property type="protein sequence ID" value="TGX44595.1"/>
    <property type="molecule type" value="Genomic_DNA"/>
</dbReference>
<name>A0A4S1WPW2_9SPHN</name>
<sequence>MPDTLVLRALAGAAFLALSALPAAAQQQQQQQQQPQPQPQPQPQAPAAPGDPFAGIPAAKAEDVASIDAILAALYGTISGDVGQKRDWDRFRSLFYPGAKLIPTGMPKDSPVARARVLTPEDYVSHSGPFVERIGFHEVEIARKTDHYGYVAHVFSTYDGHSQSGEAPPIRGINSIQLFNDGKRWWIVNVFWMQESEKYPIPKAYLPAAR</sequence>
<comment type="caution">
    <text evidence="3">The sequence shown here is derived from an EMBL/GenBank/DDBJ whole genome shotgun (WGS) entry which is preliminary data.</text>
</comment>
<organism evidence="3 4">
    <name type="scientific">Sphingomonas naasensis</name>
    <dbReference type="NCBI Taxonomy" id="1344951"/>
    <lineage>
        <taxon>Bacteria</taxon>
        <taxon>Pseudomonadati</taxon>
        <taxon>Pseudomonadota</taxon>
        <taxon>Alphaproteobacteria</taxon>
        <taxon>Sphingomonadales</taxon>
        <taxon>Sphingomonadaceae</taxon>
        <taxon>Sphingomonas</taxon>
    </lineage>
</organism>
<feature type="region of interest" description="Disordered" evidence="1">
    <location>
        <begin position="23"/>
        <end position="55"/>
    </location>
</feature>
<feature type="compositionally biased region" description="Pro residues" evidence="1">
    <location>
        <begin position="36"/>
        <end position="46"/>
    </location>
</feature>
<keyword evidence="4" id="KW-1185">Reference proteome</keyword>
<keyword evidence="2" id="KW-0732">Signal</keyword>
<gene>
    <name evidence="3" type="ORF">E5A74_07435</name>
</gene>
<evidence type="ECO:0000313" key="4">
    <source>
        <dbReference type="Proteomes" id="UP000309848"/>
    </source>
</evidence>
<dbReference type="OrthoDB" id="8754772at2"/>
<feature type="compositionally biased region" description="Low complexity" evidence="1">
    <location>
        <begin position="23"/>
        <end position="35"/>
    </location>
</feature>
<dbReference type="SUPFAM" id="SSF54427">
    <property type="entry name" value="NTF2-like"/>
    <property type="match status" value="1"/>
</dbReference>
<dbReference type="Proteomes" id="UP000309848">
    <property type="component" value="Unassembled WGS sequence"/>
</dbReference>
<evidence type="ECO:0000256" key="1">
    <source>
        <dbReference type="SAM" id="MobiDB-lite"/>
    </source>
</evidence>
<evidence type="ECO:0000313" key="3">
    <source>
        <dbReference type="EMBL" id="TGX44595.1"/>
    </source>
</evidence>
<dbReference type="InterPro" id="IPR032710">
    <property type="entry name" value="NTF2-like_dom_sf"/>
</dbReference>
<feature type="chain" id="PRO_5020436399" description="Nuclear transport factor 2 family protein" evidence="2">
    <location>
        <begin position="26"/>
        <end position="210"/>
    </location>
</feature>
<dbReference type="SUPFAM" id="SSF81995">
    <property type="entry name" value="beta-sandwich domain of Sec23/24"/>
    <property type="match status" value="1"/>
</dbReference>
<accession>A0A4S1WPW2</accession>
<proteinExistence type="predicted"/>
<reference evidence="3 4" key="1">
    <citation type="submission" date="2019-04" db="EMBL/GenBank/DDBJ databases">
        <title>Sphingomonas psychrotolerans sp. nov., isolated from soil in the Tianshan Mountains, Xinjiang, China.</title>
        <authorList>
            <person name="Luo Y."/>
            <person name="Sheng H."/>
        </authorList>
    </citation>
    <scope>NUCLEOTIDE SEQUENCE [LARGE SCALE GENOMIC DNA]</scope>
    <source>
        <strain evidence="3 4">KIS18-15</strain>
    </source>
</reference>
<evidence type="ECO:0000256" key="2">
    <source>
        <dbReference type="SAM" id="SignalP"/>
    </source>
</evidence>
<dbReference type="Gene3D" id="3.10.450.50">
    <property type="match status" value="1"/>
</dbReference>
<dbReference type="AlphaFoldDB" id="A0A4S1WPW2"/>